<dbReference type="EMBL" id="VIIS01001964">
    <property type="protein sequence ID" value="KAF0290315.1"/>
    <property type="molecule type" value="Genomic_DNA"/>
</dbReference>
<feature type="region of interest" description="Disordered" evidence="1">
    <location>
        <begin position="174"/>
        <end position="220"/>
    </location>
</feature>
<keyword evidence="4" id="KW-1185">Reference proteome</keyword>
<reference evidence="3 4" key="1">
    <citation type="submission" date="2019-07" db="EMBL/GenBank/DDBJ databases">
        <title>Draft genome assembly of a fouling barnacle, Amphibalanus amphitrite (Darwin, 1854): The first reference genome for Thecostraca.</title>
        <authorList>
            <person name="Kim W."/>
        </authorList>
    </citation>
    <scope>NUCLEOTIDE SEQUENCE [LARGE SCALE GENOMIC DNA]</scope>
    <source>
        <strain evidence="3">SNU_AA5</strain>
        <tissue evidence="3">Soma without cirri and trophi</tissue>
    </source>
</reference>
<proteinExistence type="predicted"/>
<dbReference type="PANTHER" id="PTHR20930">
    <property type="entry name" value="OVARIAN CARCINOMA ANTIGEN CA125-RELATED"/>
    <property type="match status" value="1"/>
</dbReference>
<protein>
    <recommendedName>
        <fullName evidence="2">Nbr1 FW domain-containing protein</fullName>
    </recommendedName>
</protein>
<accession>A0A6A4V993</accession>
<dbReference type="GO" id="GO:0016236">
    <property type="term" value="P:macroautophagy"/>
    <property type="evidence" value="ECO:0007669"/>
    <property type="project" value="TreeGrafter"/>
</dbReference>
<dbReference type="Pfam" id="PF16158">
    <property type="entry name" value="N_BRCA1_IG"/>
    <property type="match status" value="1"/>
</dbReference>
<dbReference type="Proteomes" id="UP000440578">
    <property type="component" value="Unassembled WGS sequence"/>
</dbReference>
<evidence type="ECO:0000256" key="1">
    <source>
        <dbReference type="SAM" id="MobiDB-lite"/>
    </source>
</evidence>
<evidence type="ECO:0000259" key="2">
    <source>
        <dbReference type="Pfam" id="PF16158"/>
    </source>
</evidence>
<dbReference type="InterPro" id="IPR013783">
    <property type="entry name" value="Ig-like_fold"/>
</dbReference>
<dbReference type="GO" id="GO:0043130">
    <property type="term" value="F:ubiquitin binding"/>
    <property type="evidence" value="ECO:0007669"/>
    <property type="project" value="TreeGrafter"/>
</dbReference>
<dbReference type="Gene3D" id="2.60.40.10">
    <property type="entry name" value="Immunoglobulins"/>
    <property type="match status" value="1"/>
</dbReference>
<evidence type="ECO:0000313" key="4">
    <source>
        <dbReference type="Proteomes" id="UP000440578"/>
    </source>
</evidence>
<dbReference type="CDD" id="cd14947">
    <property type="entry name" value="NBR1_like"/>
    <property type="match status" value="1"/>
</dbReference>
<dbReference type="PANTHER" id="PTHR20930:SF0">
    <property type="entry name" value="PROTEIN ILRUN"/>
    <property type="match status" value="1"/>
</dbReference>
<sequence length="265" mass="28463">MGSPFRGWPRPSTGWKSNPLKHVDRNLQEAVGAYFDLQSGPVQLLPPPSPSLVLIEDATVGEGESVPPDTTFIKTWRIKNAGREPWPPGCVLRFLHGSQLSEKTFIPLSCLAPDEVAEVCVQMRSPGEPGMYQSKWRATTASGSHFGDVIWVILTVQHDGVLAVTQQMTRLTELGTSPTAGSPVNPFGEPDGRPRPHGLPAFSGVNAPGRPPPTPPPHTALQPEHAVGGFVIHSWSTPIRSNISHDDVVTNSDRLVDSSSATDGV</sequence>
<name>A0A6A4V993_AMPAM</name>
<gene>
    <name evidence="3" type="ORF">FJT64_001232</name>
</gene>
<feature type="compositionally biased region" description="Pro residues" evidence="1">
    <location>
        <begin position="209"/>
        <end position="218"/>
    </location>
</feature>
<organism evidence="3 4">
    <name type="scientific">Amphibalanus amphitrite</name>
    <name type="common">Striped barnacle</name>
    <name type="synonym">Balanus amphitrite</name>
    <dbReference type="NCBI Taxonomy" id="1232801"/>
    <lineage>
        <taxon>Eukaryota</taxon>
        <taxon>Metazoa</taxon>
        <taxon>Ecdysozoa</taxon>
        <taxon>Arthropoda</taxon>
        <taxon>Crustacea</taxon>
        <taxon>Multicrustacea</taxon>
        <taxon>Cirripedia</taxon>
        <taxon>Thoracica</taxon>
        <taxon>Thoracicalcarea</taxon>
        <taxon>Balanomorpha</taxon>
        <taxon>Balanoidea</taxon>
        <taxon>Balanidae</taxon>
        <taxon>Amphibalaninae</taxon>
        <taxon>Amphibalanus</taxon>
    </lineage>
</organism>
<dbReference type="InterPro" id="IPR032350">
    <property type="entry name" value="Nbr1_FW"/>
</dbReference>
<comment type="caution">
    <text evidence="3">The sequence shown here is derived from an EMBL/GenBank/DDBJ whole genome shotgun (WGS) entry which is preliminary data.</text>
</comment>
<feature type="domain" description="Nbr1 FW" evidence="2">
    <location>
        <begin position="59"/>
        <end position="156"/>
    </location>
</feature>
<evidence type="ECO:0000313" key="3">
    <source>
        <dbReference type="EMBL" id="KAF0290315.1"/>
    </source>
</evidence>
<feature type="region of interest" description="Disordered" evidence="1">
    <location>
        <begin position="1"/>
        <end position="20"/>
    </location>
</feature>
<dbReference type="OrthoDB" id="661148at2759"/>
<dbReference type="GO" id="GO:0000407">
    <property type="term" value="C:phagophore assembly site"/>
    <property type="evidence" value="ECO:0007669"/>
    <property type="project" value="TreeGrafter"/>
</dbReference>
<dbReference type="AlphaFoldDB" id="A0A6A4V993"/>